<sequence>MWQEGGNEGKIEMNVRMLSREKGKAMSCAENKTHQGRLCGADELQVRDFQTVDFETKSDVEHYRTALNG</sequence>
<gene>
    <name evidence="1" type="ORF">EYF80_010537</name>
</gene>
<proteinExistence type="predicted"/>
<protein>
    <submittedName>
        <fullName evidence="1">Uncharacterized protein</fullName>
    </submittedName>
</protein>
<name>A0A4Z2IQ03_9TELE</name>
<dbReference type="Proteomes" id="UP000314294">
    <property type="component" value="Unassembled WGS sequence"/>
</dbReference>
<evidence type="ECO:0000313" key="2">
    <source>
        <dbReference type="Proteomes" id="UP000314294"/>
    </source>
</evidence>
<evidence type="ECO:0000313" key="1">
    <source>
        <dbReference type="EMBL" id="TNN79292.1"/>
    </source>
</evidence>
<dbReference type="AlphaFoldDB" id="A0A4Z2IQ03"/>
<dbReference type="EMBL" id="SRLO01000066">
    <property type="protein sequence ID" value="TNN79292.1"/>
    <property type="molecule type" value="Genomic_DNA"/>
</dbReference>
<reference evidence="1 2" key="1">
    <citation type="submission" date="2019-03" db="EMBL/GenBank/DDBJ databases">
        <title>First draft genome of Liparis tanakae, snailfish: a comprehensive survey of snailfish specific genes.</title>
        <authorList>
            <person name="Kim W."/>
            <person name="Song I."/>
            <person name="Jeong J.-H."/>
            <person name="Kim D."/>
            <person name="Kim S."/>
            <person name="Ryu S."/>
            <person name="Song J.Y."/>
            <person name="Lee S.K."/>
        </authorList>
    </citation>
    <scope>NUCLEOTIDE SEQUENCE [LARGE SCALE GENOMIC DNA]</scope>
    <source>
        <tissue evidence="1">Muscle</tissue>
    </source>
</reference>
<accession>A0A4Z2IQ03</accession>
<comment type="caution">
    <text evidence="1">The sequence shown here is derived from an EMBL/GenBank/DDBJ whole genome shotgun (WGS) entry which is preliminary data.</text>
</comment>
<organism evidence="1 2">
    <name type="scientific">Liparis tanakae</name>
    <name type="common">Tanaka's snailfish</name>
    <dbReference type="NCBI Taxonomy" id="230148"/>
    <lineage>
        <taxon>Eukaryota</taxon>
        <taxon>Metazoa</taxon>
        <taxon>Chordata</taxon>
        <taxon>Craniata</taxon>
        <taxon>Vertebrata</taxon>
        <taxon>Euteleostomi</taxon>
        <taxon>Actinopterygii</taxon>
        <taxon>Neopterygii</taxon>
        <taxon>Teleostei</taxon>
        <taxon>Neoteleostei</taxon>
        <taxon>Acanthomorphata</taxon>
        <taxon>Eupercaria</taxon>
        <taxon>Perciformes</taxon>
        <taxon>Cottioidei</taxon>
        <taxon>Cottales</taxon>
        <taxon>Liparidae</taxon>
        <taxon>Liparis</taxon>
    </lineage>
</organism>
<keyword evidence="2" id="KW-1185">Reference proteome</keyword>